<accession>A0A7J6MKR5</accession>
<keyword evidence="5" id="KW-0812">Transmembrane</keyword>
<dbReference type="EMBL" id="JAAPAO010000117">
    <property type="protein sequence ID" value="KAF4672179.1"/>
    <property type="molecule type" value="Genomic_DNA"/>
</dbReference>
<dbReference type="InterPro" id="IPR037163">
    <property type="entry name" value="Spermidine_synt_N_sf"/>
</dbReference>
<dbReference type="InterPro" id="IPR029063">
    <property type="entry name" value="SAM-dependent_MTases_sf"/>
</dbReference>
<evidence type="ECO:0000256" key="5">
    <source>
        <dbReference type="SAM" id="Phobius"/>
    </source>
</evidence>
<dbReference type="NCBIfam" id="NF002010">
    <property type="entry name" value="PRK00811.1"/>
    <property type="match status" value="1"/>
</dbReference>
<dbReference type="FunFam" id="3.40.50.150:FF:000013">
    <property type="entry name" value="Spermidine synthase"/>
    <property type="match status" value="1"/>
</dbReference>
<dbReference type="HAMAP" id="MF_00198">
    <property type="entry name" value="Spermidine_synth"/>
    <property type="match status" value="1"/>
</dbReference>
<dbReference type="Pfam" id="PF01564">
    <property type="entry name" value="Spermine_synth"/>
    <property type="match status" value="1"/>
</dbReference>
<dbReference type="PROSITE" id="PS01330">
    <property type="entry name" value="PABS_1"/>
    <property type="match status" value="1"/>
</dbReference>
<dbReference type="Gene3D" id="3.40.50.150">
    <property type="entry name" value="Vaccinia Virus protein VP39"/>
    <property type="match status" value="1"/>
</dbReference>
<keyword evidence="5" id="KW-0472">Membrane</keyword>
<evidence type="ECO:0000313" key="8">
    <source>
        <dbReference type="Proteomes" id="UP000591131"/>
    </source>
</evidence>
<dbReference type="InterPro" id="IPR001045">
    <property type="entry name" value="Spermi_synthase"/>
</dbReference>
<dbReference type="AlphaFoldDB" id="A0A7J6MKR5"/>
<evidence type="ECO:0000256" key="3">
    <source>
        <dbReference type="PROSITE-ProRule" id="PRU00354"/>
    </source>
</evidence>
<dbReference type="CDD" id="cd02440">
    <property type="entry name" value="AdoMet_MTases"/>
    <property type="match status" value="1"/>
</dbReference>
<gene>
    <name evidence="7" type="ORF">FOL47_000830</name>
</gene>
<dbReference type="InterPro" id="IPR035246">
    <property type="entry name" value="Spermidine_synt_N"/>
</dbReference>
<keyword evidence="8" id="KW-1185">Reference proteome</keyword>
<proteinExistence type="inferred from homology"/>
<dbReference type="PROSITE" id="PS51006">
    <property type="entry name" value="PABS_2"/>
    <property type="match status" value="1"/>
</dbReference>
<evidence type="ECO:0000256" key="1">
    <source>
        <dbReference type="ARBA" id="ARBA00007867"/>
    </source>
</evidence>
<reference evidence="7 8" key="1">
    <citation type="submission" date="2020-04" db="EMBL/GenBank/DDBJ databases">
        <title>Perkinsus chesapeaki whole genome sequence.</title>
        <authorList>
            <person name="Bogema D.R."/>
        </authorList>
    </citation>
    <scope>NUCLEOTIDE SEQUENCE [LARGE SCALE GENOMIC DNA]</scope>
    <source>
        <strain evidence="7">ATCC PRA-425</strain>
    </source>
</reference>
<dbReference type="PANTHER" id="PTHR11558:SF11">
    <property type="entry name" value="SPERMIDINE SYNTHASE"/>
    <property type="match status" value="1"/>
</dbReference>
<dbReference type="FunFam" id="2.30.140.10:FF:000001">
    <property type="entry name" value="SPE3p Spermidine synthase"/>
    <property type="match status" value="1"/>
</dbReference>
<evidence type="ECO:0000259" key="6">
    <source>
        <dbReference type="PROSITE" id="PS51006"/>
    </source>
</evidence>
<dbReference type="OrthoDB" id="38125at2759"/>
<feature type="transmembrane region" description="Helical" evidence="5">
    <location>
        <begin position="14"/>
        <end position="36"/>
    </location>
</feature>
<evidence type="ECO:0000256" key="2">
    <source>
        <dbReference type="ARBA" id="ARBA00022679"/>
    </source>
</evidence>
<organism evidence="7 8">
    <name type="scientific">Perkinsus chesapeaki</name>
    <name type="common">Clam parasite</name>
    <name type="synonym">Perkinsus andrewsi</name>
    <dbReference type="NCBI Taxonomy" id="330153"/>
    <lineage>
        <taxon>Eukaryota</taxon>
        <taxon>Sar</taxon>
        <taxon>Alveolata</taxon>
        <taxon>Perkinsozoa</taxon>
        <taxon>Perkinsea</taxon>
        <taxon>Perkinsida</taxon>
        <taxon>Perkinsidae</taxon>
        <taxon>Perkinsus</taxon>
    </lineage>
</organism>
<evidence type="ECO:0000256" key="4">
    <source>
        <dbReference type="RuleBase" id="RU003836"/>
    </source>
</evidence>
<dbReference type="GO" id="GO:0008295">
    <property type="term" value="P:spermidine biosynthetic process"/>
    <property type="evidence" value="ECO:0007669"/>
    <property type="project" value="TreeGrafter"/>
</dbReference>
<dbReference type="SUPFAM" id="SSF53335">
    <property type="entry name" value="S-adenosyl-L-methionine-dependent methyltransferases"/>
    <property type="match status" value="1"/>
</dbReference>
<evidence type="ECO:0000313" key="7">
    <source>
        <dbReference type="EMBL" id="KAF4672179.1"/>
    </source>
</evidence>
<dbReference type="GO" id="GO:0004766">
    <property type="term" value="F:spermidine synthase activity"/>
    <property type="evidence" value="ECO:0007669"/>
    <property type="project" value="TreeGrafter"/>
</dbReference>
<keyword evidence="5" id="KW-1133">Transmembrane helix</keyword>
<keyword evidence="3" id="KW-0620">Polyamine biosynthesis</keyword>
<comment type="caution">
    <text evidence="7">The sequence shown here is derived from an EMBL/GenBank/DDBJ whole genome shotgun (WGS) entry which is preliminary data.</text>
</comment>
<dbReference type="Pfam" id="PF17284">
    <property type="entry name" value="Spermine_synt_N"/>
    <property type="match status" value="1"/>
</dbReference>
<dbReference type="InterPro" id="IPR030373">
    <property type="entry name" value="PABS_CS"/>
</dbReference>
<dbReference type="Proteomes" id="UP000591131">
    <property type="component" value="Unassembled WGS sequence"/>
</dbReference>
<comment type="similarity">
    <text evidence="1 4">Belongs to the spermidine/spermine synthase family.</text>
</comment>
<name>A0A7J6MKR5_PERCH</name>
<dbReference type="PANTHER" id="PTHR11558">
    <property type="entry name" value="SPERMIDINE/SPERMINE SYNTHASE"/>
    <property type="match status" value="1"/>
</dbReference>
<feature type="domain" description="PABS" evidence="6">
    <location>
        <begin position="61"/>
        <end position="297"/>
    </location>
</feature>
<dbReference type="GO" id="GO:0005829">
    <property type="term" value="C:cytosol"/>
    <property type="evidence" value="ECO:0007669"/>
    <property type="project" value="TreeGrafter"/>
</dbReference>
<dbReference type="Gene3D" id="2.30.140.10">
    <property type="entry name" value="Spermidine synthase, tetramerisation domain"/>
    <property type="match status" value="1"/>
</dbReference>
<keyword evidence="2 3" id="KW-0808">Transferase</keyword>
<dbReference type="InterPro" id="IPR030374">
    <property type="entry name" value="PABS"/>
</dbReference>
<dbReference type="NCBIfam" id="TIGR00417">
    <property type="entry name" value="speE"/>
    <property type="match status" value="1"/>
</dbReference>
<sequence length="346" mass="38691">MIPSSSLTSNNTSFVTYSAVGLGGVVLGGLISAAYIKSRKSRQLEDHDETIPQLPTQGGKRKWFSEVSDEMWPGQAMSLEISKVIYHERSRYQDIMVFDSTTWGRVLCLDGVFQTTDKDEFCYQEAMAHTPTFLHPNPKKALIIGGGDGGILRELTKHSSFTELHICEIDGQVIEVSKEYMKQLSVGFADPRVIVHLEDGAAFMKRHSNEFDVIVCDTSDPVGPAASLFTNDFYDTIYNALSADGIAATQGECYHLSIPLIHRLVQHSQKHFHDVRYADIRIPTYPCGQIGCLVLVKARGVKANEPIRSVPKEMVDELKYYSTKLHRSQFTLPAKVHRDIYGTSIE</sequence>
<protein>
    <recommendedName>
        <fullName evidence="6">PABS domain-containing protein</fullName>
    </recommendedName>
</protein>
<feature type="active site" description="Proton acceptor" evidence="3">
    <location>
        <position position="217"/>
    </location>
</feature>